<evidence type="ECO:0000256" key="2">
    <source>
        <dbReference type="ARBA" id="ARBA00023125"/>
    </source>
</evidence>
<dbReference type="PROSITE" id="PS50995">
    <property type="entry name" value="HTH_MARR_2"/>
    <property type="match status" value="1"/>
</dbReference>
<dbReference type="RefSeq" id="WP_349182503.1">
    <property type="nucleotide sequence ID" value="NZ_JBBNGS010000010.1"/>
</dbReference>
<name>A0ABV1IH67_9ACTN</name>
<dbReference type="InterPro" id="IPR039422">
    <property type="entry name" value="MarR/SlyA-like"/>
</dbReference>
<evidence type="ECO:0000256" key="1">
    <source>
        <dbReference type="ARBA" id="ARBA00023015"/>
    </source>
</evidence>
<evidence type="ECO:0000313" key="7">
    <source>
        <dbReference type="Proteomes" id="UP001478817"/>
    </source>
</evidence>
<evidence type="ECO:0000256" key="3">
    <source>
        <dbReference type="ARBA" id="ARBA00023163"/>
    </source>
</evidence>
<keyword evidence="1" id="KW-0805">Transcription regulation</keyword>
<dbReference type="Pfam" id="PF12802">
    <property type="entry name" value="MarR_2"/>
    <property type="match status" value="1"/>
</dbReference>
<dbReference type="SUPFAM" id="SSF46785">
    <property type="entry name" value="Winged helix' DNA-binding domain"/>
    <property type="match status" value="1"/>
</dbReference>
<dbReference type="PANTHER" id="PTHR33164:SF43">
    <property type="entry name" value="HTH-TYPE TRANSCRIPTIONAL REPRESSOR YETL"/>
    <property type="match status" value="1"/>
</dbReference>
<dbReference type="SMART" id="SM00347">
    <property type="entry name" value="HTH_MARR"/>
    <property type="match status" value="1"/>
</dbReference>
<evidence type="ECO:0000313" key="5">
    <source>
        <dbReference type="EMBL" id="MEQ2637901.1"/>
    </source>
</evidence>
<keyword evidence="2" id="KW-0238">DNA-binding</keyword>
<dbReference type="InterPro" id="IPR023187">
    <property type="entry name" value="Tscrpt_reg_MarR-type_CS"/>
</dbReference>
<protein>
    <submittedName>
        <fullName evidence="5">MarR family transcriptional regulator</fullName>
    </submittedName>
</protein>
<comment type="caution">
    <text evidence="5">The sequence shown here is derived from an EMBL/GenBank/DDBJ whole genome shotgun (WGS) entry which is preliminary data.</text>
</comment>
<dbReference type="Proteomes" id="UP001478817">
    <property type="component" value="Unassembled WGS sequence"/>
</dbReference>
<feature type="domain" description="HTH marR-type" evidence="4">
    <location>
        <begin position="1"/>
        <end position="143"/>
    </location>
</feature>
<accession>A0ABV1IH67</accession>
<proteinExistence type="predicted"/>
<keyword evidence="3" id="KW-0804">Transcription</keyword>
<gene>
    <name evidence="5" type="ORF">AAAT05_06030</name>
    <name evidence="6" type="ORF">AAAT05_06455</name>
</gene>
<dbReference type="PROSITE" id="PS01117">
    <property type="entry name" value="HTH_MARR_1"/>
    <property type="match status" value="1"/>
</dbReference>
<reference evidence="5 7" key="1">
    <citation type="submission" date="2024-04" db="EMBL/GenBank/DDBJ databases">
        <title>Human intestinal bacterial collection.</title>
        <authorList>
            <person name="Pauvert C."/>
            <person name="Hitch T.C.A."/>
            <person name="Clavel T."/>
        </authorList>
    </citation>
    <scope>NUCLEOTIDE SEQUENCE [LARGE SCALE GENOMIC DNA]</scope>
    <source>
        <strain evidence="5 7">CLA-AA-H197</strain>
    </source>
</reference>
<organism evidence="5 7">
    <name type="scientific">Paratractidigestivibacter faecalis</name>
    <dbReference type="NCBI Taxonomy" id="2292441"/>
    <lineage>
        <taxon>Bacteria</taxon>
        <taxon>Bacillati</taxon>
        <taxon>Actinomycetota</taxon>
        <taxon>Coriobacteriia</taxon>
        <taxon>Coriobacteriales</taxon>
        <taxon>Atopobiaceae</taxon>
        <taxon>Paratractidigestivibacter</taxon>
    </lineage>
</organism>
<dbReference type="EMBL" id="JBBNGS010000010">
    <property type="protein sequence ID" value="MEQ2637901.1"/>
    <property type="molecule type" value="Genomic_DNA"/>
</dbReference>
<sequence>MCCEKHCAHDERTETPERRVLHDIGFFGHFIYTRRGGRGGKQHVLKTLYYADGQMTQRVLLEKTKTTSASLSEVVGKLESAGLVERERSEADRRQLVVRLTDEGRARAEAVIADKERFEHDAFSCLGPGELDELLGLLDRLHDHWEQLKRNEDERGDTVWLKN</sequence>
<evidence type="ECO:0000259" key="4">
    <source>
        <dbReference type="PROSITE" id="PS50995"/>
    </source>
</evidence>
<evidence type="ECO:0000313" key="6">
    <source>
        <dbReference type="EMBL" id="MEQ2637976.1"/>
    </source>
</evidence>
<dbReference type="Gene3D" id="1.10.10.10">
    <property type="entry name" value="Winged helix-like DNA-binding domain superfamily/Winged helix DNA-binding domain"/>
    <property type="match status" value="1"/>
</dbReference>
<dbReference type="PRINTS" id="PR00598">
    <property type="entry name" value="HTHMARR"/>
</dbReference>
<dbReference type="InterPro" id="IPR036390">
    <property type="entry name" value="WH_DNA-bd_sf"/>
</dbReference>
<dbReference type="EMBL" id="JBBNGS010000010">
    <property type="protein sequence ID" value="MEQ2637976.1"/>
    <property type="molecule type" value="Genomic_DNA"/>
</dbReference>
<dbReference type="PANTHER" id="PTHR33164">
    <property type="entry name" value="TRANSCRIPTIONAL REGULATOR, MARR FAMILY"/>
    <property type="match status" value="1"/>
</dbReference>
<dbReference type="InterPro" id="IPR000835">
    <property type="entry name" value="HTH_MarR-typ"/>
</dbReference>
<dbReference type="InterPro" id="IPR036388">
    <property type="entry name" value="WH-like_DNA-bd_sf"/>
</dbReference>
<keyword evidence="7" id="KW-1185">Reference proteome</keyword>